<name>A0A3S0HWR3_9PROT</name>
<protein>
    <submittedName>
        <fullName evidence="1">Uncharacterized protein</fullName>
    </submittedName>
</protein>
<dbReference type="EMBL" id="RXMA01000041">
    <property type="protein sequence ID" value="RTR14167.1"/>
    <property type="molecule type" value="Genomic_DNA"/>
</dbReference>
<organism evidence="1 2">
    <name type="scientific">Azospirillum griseum</name>
    <dbReference type="NCBI Taxonomy" id="2496639"/>
    <lineage>
        <taxon>Bacteria</taxon>
        <taxon>Pseudomonadati</taxon>
        <taxon>Pseudomonadota</taxon>
        <taxon>Alphaproteobacteria</taxon>
        <taxon>Rhodospirillales</taxon>
        <taxon>Azospirillaceae</taxon>
        <taxon>Azospirillum</taxon>
    </lineage>
</organism>
<reference evidence="1 2" key="1">
    <citation type="submission" date="2018-12" db="EMBL/GenBank/DDBJ databases">
        <authorList>
            <person name="Yang Y."/>
        </authorList>
    </citation>
    <scope>NUCLEOTIDE SEQUENCE [LARGE SCALE GENOMIC DNA]</scope>
    <source>
        <strain evidence="1 2">L-25-5w-1</strain>
    </source>
</reference>
<keyword evidence="2" id="KW-1185">Reference proteome</keyword>
<gene>
    <name evidence="1" type="ORF">EJ903_24085</name>
</gene>
<sequence length="242" mass="25725">MNITAVRKADPDHGAVAPPSHRGSALLLSALALAAVTLGAPRLIGELHALTARDVVQATLNRTPTPAADLDVAAAELAAAERWSGAAEYKLDRGLILLRRALAAADPQERTALFTAAEQATAAGLMTAPGEPGAWTRLAWLRRQRGDIDGALAALRLSWLSGAFTPVLMESRLEFALSLQSAMNEEMLSLLRRQVRLVWVISPDFVTRLVANGSAGALVGEALSELSEQELSRYLALHGAKR</sequence>
<comment type="caution">
    <text evidence="1">The sequence shown here is derived from an EMBL/GenBank/DDBJ whole genome shotgun (WGS) entry which is preliminary data.</text>
</comment>
<accession>A0A3S0HWR3</accession>
<proteinExistence type="predicted"/>
<evidence type="ECO:0000313" key="2">
    <source>
        <dbReference type="Proteomes" id="UP000277007"/>
    </source>
</evidence>
<dbReference type="Proteomes" id="UP000277007">
    <property type="component" value="Unassembled WGS sequence"/>
</dbReference>
<dbReference type="AlphaFoldDB" id="A0A3S0HWR3"/>
<evidence type="ECO:0000313" key="1">
    <source>
        <dbReference type="EMBL" id="RTR14167.1"/>
    </source>
</evidence>